<protein>
    <submittedName>
        <fullName evidence="5">AraC family transcriptional regulator</fullName>
    </submittedName>
</protein>
<evidence type="ECO:0000313" key="7">
    <source>
        <dbReference type="Proteomes" id="UP000321960"/>
    </source>
</evidence>
<organism evidence="5 7">
    <name type="scientific">Methylobacterium oxalidis</name>
    <dbReference type="NCBI Taxonomy" id="944322"/>
    <lineage>
        <taxon>Bacteria</taxon>
        <taxon>Pseudomonadati</taxon>
        <taxon>Pseudomonadota</taxon>
        <taxon>Alphaproteobacteria</taxon>
        <taxon>Hyphomicrobiales</taxon>
        <taxon>Methylobacteriaceae</taxon>
        <taxon>Methylobacterium</taxon>
    </lineage>
</organism>
<evidence type="ECO:0000256" key="1">
    <source>
        <dbReference type="ARBA" id="ARBA00023015"/>
    </source>
</evidence>
<evidence type="ECO:0000313" key="5">
    <source>
        <dbReference type="EMBL" id="GEP03162.1"/>
    </source>
</evidence>
<dbReference type="SMART" id="SM00342">
    <property type="entry name" value="HTH_ARAC"/>
    <property type="match status" value="1"/>
</dbReference>
<evidence type="ECO:0000256" key="3">
    <source>
        <dbReference type="ARBA" id="ARBA00023163"/>
    </source>
</evidence>
<dbReference type="InterPro" id="IPR018060">
    <property type="entry name" value="HTH_AraC"/>
</dbReference>
<dbReference type="PROSITE" id="PS01124">
    <property type="entry name" value="HTH_ARAC_FAMILY_2"/>
    <property type="match status" value="1"/>
</dbReference>
<feature type="domain" description="HTH araC/xylS-type" evidence="4">
    <location>
        <begin position="209"/>
        <end position="308"/>
    </location>
</feature>
<reference evidence="6" key="1">
    <citation type="journal article" date="2014" name="Int. J. Syst. Evol. Microbiol.">
        <title>Complete genome of a new Firmicutes species belonging to the dominant human colonic microbiota ('Ruminococcus bicirculans') reveals two chromosomes and a selective capacity to utilize plant glucans.</title>
        <authorList>
            <consortium name="NISC Comparative Sequencing Program"/>
            <person name="Wegmann U."/>
            <person name="Louis P."/>
            <person name="Goesmann A."/>
            <person name="Henrissat B."/>
            <person name="Duncan S.H."/>
            <person name="Flint H.J."/>
        </authorList>
    </citation>
    <scope>NUCLEOTIDE SEQUENCE</scope>
    <source>
        <strain evidence="6">NBRC 107715</strain>
    </source>
</reference>
<accession>A0A512IZN1</accession>
<evidence type="ECO:0000313" key="8">
    <source>
        <dbReference type="Proteomes" id="UP001156856"/>
    </source>
</evidence>
<dbReference type="Pfam" id="PF12833">
    <property type="entry name" value="HTH_18"/>
    <property type="match status" value="1"/>
</dbReference>
<reference evidence="5 7" key="3">
    <citation type="submission" date="2019-07" db="EMBL/GenBank/DDBJ databases">
        <title>Whole genome shotgun sequence of Methylobacterium oxalidis NBRC 107715.</title>
        <authorList>
            <person name="Hosoyama A."/>
            <person name="Uohara A."/>
            <person name="Ohji S."/>
            <person name="Ichikawa N."/>
        </authorList>
    </citation>
    <scope>NUCLEOTIDE SEQUENCE [LARGE SCALE GENOMIC DNA]</scope>
    <source>
        <strain evidence="5 7">NBRC 107715</strain>
    </source>
</reference>
<comment type="caution">
    <text evidence="5">The sequence shown here is derived from an EMBL/GenBank/DDBJ whole genome shotgun (WGS) entry which is preliminary data.</text>
</comment>
<keyword evidence="8" id="KW-1185">Reference proteome</keyword>
<dbReference type="InterPro" id="IPR018062">
    <property type="entry name" value="HTH_AraC-typ_CS"/>
</dbReference>
<gene>
    <name evidence="6" type="ORF">GCM10007888_58050</name>
    <name evidence="5" type="ORF">MOX02_12000</name>
</gene>
<dbReference type="SUPFAM" id="SSF46689">
    <property type="entry name" value="Homeodomain-like"/>
    <property type="match status" value="1"/>
</dbReference>
<dbReference type="EMBL" id="BSPK01000112">
    <property type="protein sequence ID" value="GLS67421.1"/>
    <property type="molecule type" value="Genomic_DNA"/>
</dbReference>
<proteinExistence type="predicted"/>
<dbReference type="GO" id="GO:0003700">
    <property type="term" value="F:DNA-binding transcription factor activity"/>
    <property type="evidence" value="ECO:0007669"/>
    <property type="project" value="InterPro"/>
</dbReference>
<dbReference type="PANTHER" id="PTHR46796:SF6">
    <property type="entry name" value="ARAC SUBFAMILY"/>
    <property type="match status" value="1"/>
</dbReference>
<evidence type="ECO:0000256" key="2">
    <source>
        <dbReference type="ARBA" id="ARBA00023125"/>
    </source>
</evidence>
<dbReference type="RefSeq" id="WP_174804881.1">
    <property type="nucleotide sequence ID" value="NZ_BJZU01000017.1"/>
</dbReference>
<dbReference type="GO" id="GO:0043565">
    <property type="term" value="F:sequence-specific DNA binding"/>
    <property type="evidence" value="ECO:0007669"/>
    <property type="project" value="InterPro"/>
</dbReference>
<keyword evidence="3" id="KW-0804">Transcription</keyword>
<name>A0A512IZN1_9HYPH</name>
<keyword evidence="2" id="KW-0238">DNA-binding</keyword>
<sequence length="336" mass="37268">MSTLPRLDYLTTGLPNAQAYEIWKGVVGALFEPRAFHPSQHHPTGSASGVVMGNMIVARVVFTAQSFHRDRALIERTPDHVLFHLYNVGGFNGTITRHQTTIWSAQVAVIDLRHEVSTHAASSDTISLIVPRNLLPGVDDLALPPRLEPARNRLLAAHLTALRERSAHLDEADVPGVTERTLEVLSTLLDPSRALDHLDTPALDTSHLALAEQAIRENLALPDLGPDWLATRLGISRASLYRLFAPYGGIMRCVQERRLLAVRAALSDPLETRLLSRLAAEHGFQSEAHFSRSFRAQFGTTASEFRAEQLKVARETARTSLDVFNWWWEHLGARSG</sequence>
<dbReference type="Proteomes" id="UP000321960">
    <property type="component" value="Unassembled WGS sequence"/>
</dbReference>
<dbReference type="PROSITE" id="PS00041">
    <property type="entry name" value="HTH_ARAC_FAMILY_1"/>
    <property type="match status" value="1"/>
</dbReference>
<dbReference type="Proteomes" id="UP001156856">
    <property type="component" value="Unassembled WGS sequence"/>
</dbReference>
<keyword evidence="1" id="KW-0805">Transcription regulation</keyword>
<dbReference type="Gene3D" id="1.10.10.60">
    <property type="entry name" value="Homeodomain-like"/>
    <property type="match status" value="1"/>
</dbReference>
<dbReference type="PANTHER" id="PTHR46796">
    <property type="entry name" value="HTH-TYPE TRANSCRIPTIONAL ACTIVATOR RHAS-RELATED"/>
    <property type="match status" value="1"/>
</dbReference>
<dbReference type="InterPro" id="IPR009057">
    <property type="entry name" value="Homeodomain-like_sf"/>
</dbReference>
<evidence type="ECO:0000259" key="4">
    <source>
        <dbReference type="PROSITE" id="PS01124"/>
    </source>
</evidence>
<dbReference type="EMBL" id="BJZU01000017">
    <property type="protein sequence ID" value="GEP03162.1"/>
    <property type="molecule type" value="Genomic_DNA"/>
</dbReference>
<dbReference type="InterPro" id="IPR050204">
    <property type="entry name" value="AraC_XylS_family_regulators"/>
</dbReference>
<reference evidence="8" key="2">
    <citation type="journal article" date="2019" name="Int. J. Syst. Evol. Microbiol.">
        <title>The Global Catalogue of Microorganisms (GCM) 10K type strain sequencing project: providing services to taxonomists for standard genome sequencing and annotation.</title>
        <authorList>
            <consortium name="The Broad Institute Genomics Platform"/>
            <consortium name="The Broad Institute Genome Sequencing Center for Infectious Disease"/>
            <person name="Wu L."/>
            <person name="Ma J."/>
        </authorList>
    </citation>
    <scope>NUCLEOTIDE SEQUENCE [LARGE SCALE GENOMIC DNA]</scope>
    <source>
        <strain evidence="8">NBRC 107715</strain>
    </source>
</reference>
<evidence type="ECO:0000313" key="6">
    <source>
        <dbReference type="EMBL" id="GLS67421.1"/>
    </source>
</evidence>
<reference evidence="6" key="4">
    <citation type="submission" date="2023-01" db="EMBL/GenBank/DDBJ databases">
        <title>Draft genome sequence of Methylobacterium oxalidis strain NBRC 107715.</title>
        <authorList>
            <person name="Sun Q."/>
            <person name="Mori K."/>
        </authorList>
    </citation>
    <scope>NUCLEOTIDE SEQUENCE</scope>
    <source>
        <strain evidence="6">NBRC 107715</strain>
    </source>
</reference>
<dbReference type="AlphaFoldDB" id="A0A512IZN1"/>